<dbReference type="Pfam" id="PF03816">
    <property type="entry name" value="LytR_cpsA_psr"/>
    <property type="match status" value="1"/>
</dbReference>
<dbReference type="InterPro" id="IPR050922">
    <property type="entry name" value="LytR/CpsA/Psr_CW_biosynth"/>
</dbReference>
<gene>
    <name evidence="3" type="ORF">BST43_20785</name>
</gene>
<name>A0A1X0ISE4_9MYCO</name>
<dbReference type="InterPro" id="IPR004474">
    <property type="entry name" value="LytR_CpsA_psr"/>
</dbReference>
<protein>
    <submittedName>
        <fullName evidence="3">LytTR family transcriptional regulator</fullName>
    </submittedName>
</protein>
<comment type="caution">
    <text evidence="3">The sequence shown here is derived from an EMBL/GenBank/DDBJ whole genome shotgun (WGS) entry which is preliminary data.</text>
</comment>
<comment type="similarity">
    <text evidence="1">Belongs to the LytR/CpsA/Psr (LCP) family.</text>
</comment>
<evidence type="ECO:0000313" key="4">
    <source>
        <dbReference type="Proteomes" id="UP000192434"/>
    </source>
</evidence>
<dbReference type="Proteomes" id="UP000192434">
    <property type="component" value="Unassembled WGS sequence"/>
</dbReference>
<dbReference type="PANTHER" id="PTHR33392">
    <property type="entry name" value="POLYISOPRENYL-TEICHOIC ACID--PEPTIDOGLYCAN TEICHOIC ACID TRANSFERASE TAGU"/>
    <property type="match status" value="1"/>
</dbReference>
<dbReference type="AlphaFoldDB" id="A0A1X0ISE4"/>
<dbReference type="EMBL" id="MVII01000031">
    <property type="protein sequence ID" value="ORB51532.1"/>
    <property type="molecule type" value="Genomic_DNA"/>
</dbReference>
<dbReference type="Gene3D" id="3.40.630.190">
    <property type="entry name" value="LCP protein"/>
    <property type="match status" value="1"/>
</dbReference>
<dbReference type="RefSeq" id="WP_083018711.1">
    <property type="nucleotide sequence ID" value="NZ_MVII01000031.1"/>
</dbReference>
<evidence type="ECO:0000259" key="2">
    <source>
        <dbReference type="Pfam" id="PF03816"/>
    </source>
</evidence>
<dbReference type="STRING" id="1578165.BKG68_16565"/>
<dbReference type="OrthoDB" id="9782542at2"/>
<dbReference type="NCBIfam" id="TIGR00350">
    <property type="entry name" value="lytR_cpsA_psr"/>
    <property type="match status" value="1"/>
</dbReference>
<feature type="domain" description="Cell envelope-related transcriptional attenuator" evidence="2">
    <location>
        <begin position="80"/>
        <end position="225"/>
    </location>
</feature>
<evidence type="ECO:0000313" key="3">
    <source>
        <dbReference type="EMBL" id="ORB51532.1"/>
    </source>
</evidence>
<proteinExistence type="inferred from homology"/>
<evidence type="ECO:0000256" key="1">
    <source>
        <dbReference type="ARBA" id="ARBA00006068"/>
    </source>
</evidence>
<reference evidence="3 4" key="1">
    <citation type="submission" date="2016-12" db="EMBL/GenBank/DDBJ databases">
        <title>The new phylogeny of genus Mycobacterium.</title>
        <authorList>
            <person name="Tortoli E."/>
            <person name="Trovato A."/>
            <person name="Cirillo D.M."/>
        </authorList>
    </citation>
    <scope>NUCLEOTIDE SEQUENCE [LARGE SCALE GENOMIC DNA]</scope>
    <source>
        <strain evidence="3 4">CCUG 66554</strain>
    </source>
</reference>
<accession>A0A1X0ISE4</accession>
<dbReference type="PANTHER" id="PTHR33392:SF6">
    <property type="entry name" value="POLYISOPRENYL-TEICHOIC ACID--PEPTIDOGLYCAN TEICHOIC ACID TRANSFERASE TAGU"/>
    <property type="match status" value="1"/>
</dbReference>
<organism evidence="3 4">
    <name type="scientific">Mycobacteroides saopaulense</name>
    <dbReference type="NCBI Taxonomy" id="1578165"/>
    <lineage>
        <taxon>Bacteria</taxon>
        <taxon>Bacillati</taxon>
        <taxon>Actinomycetota</taxon>
        <taxon>Actinomycetes</taxon>
        <taxon>Mycobacteriales</taxon>
        <taxon>Mycobacteriaceae</taxon>
        <taxon>Mycobacteroides</taxon>
    </lineage>
</organism>
<sequence length="321" mass="34260">MRRAFLLATTLVLLGFCTIVGTALWIDGRLHRVDALTEYPERPSPGSGTNWLLVGSDSRQALSPEQEAELATGGDTGDGRTDTILLVHIPAFYDGGTATMLSLPRDSYVPIPGYGHDKINAAFTLGGPALLTQTVEQATGLRIDHYAEIGFGGFASVVDAVGGVSVCLDEPIDDPLAGINLPPECQTLNGPSALGYVRSRATPRADLDRMTHQRAFMAALFHRVTSPAVWANPFRWYPLATSTADAITIAQSDHSWNLAQLGWALSGSVQNLTMPIGSFSSNWAGDVVTWDEDASARLFDALRTGQQVPADLLPDSATPTP</sequence>